<dbReference type="Proteomes" id="UP000630718">
    <property type="component" value="Unassembled WGS sequence"/>
</dbReference>
<comment type="caution">
    <text evidence="2">The sequence shown here is derived from an EMBL/GenBank/DDBJ whole genome shotgun (WGS) entry which is preliminary data.</text>
</comment>
<organism evidence="2 3">
    <name type="scientific">Streptomyces fumanus</name>
    <dbReference type="NCBI Taxonomy" id="67302"/>
    <lineage>
        <taxon>Bacteria</taxon>
        <taxon>Bacillati</taxon>
        <taxon>Actinomycetota</taxon>
        <taxon>Actinomycetes</taxon>
        <taxon>Kitasatosporales</taxon>
        <taxon>Streptomycetaceae</taxon>
        <taxon>Streptomyces</taxon>
    </lineage>
</organism>
<gene>
    <name evidence="2" type="ORF">GCM10018772_10650</name>
</gene>
<keyword evidence="1" id="KW-0472">Membrane</keyword>
<keyword evidence="1" id="KW-1133">Transmembrane helix</keyword>
<sequence length="83" mass="8720">MTCAGCLLSAAGAVSALWLWGSSGRTWRHLGHGFEGEGTDYGAVLLEFPLVLTGGALLPALVWGAAVRLLGRRGNRRASDPDR</sequence>
<evidence type="ECO:0000313" key="3">
    <source>
        <dbReference type="Proteomes" id="UP000630718"/>
    </source>
</evidence>
<evidence type="ECO:0000256" key="1">
    <source>
        <dbReference type="SAM" id="Phobius"/>
    </source>
</evidence>
<keyword evidence="1" id="KW-0812">Transmembrane</keyword>
<proteinExistence type="predicted"/>
<keyword evidence="3" id="KW-1185">Reference proteome</keyword>
<accession>A0A919A5Z6</accession>
<dbReference type="EMBL" id="BNBI01000002">
    <property type="protein sequence ID" value="GHE88827.1"/>
    <property type="molecule type" value="Genomic_DNA"/>
</dbReference>
<feature type="transmembrane region" description="Helical" evidence="1">
    <location>
        <begin position="48"/>
        <end position="70"/>
    </location>
</feature>
<protein>
    <submittedName>
        <fullName evidence="2">Uncharacterized protein</fullName>
    </submittedName>
</protein>
<reference evidence="2" key="2">
    <citation type="submission" date="2020-09" db="EMBL/GenBank/DDBJ databases">
        <authorList>
            <person name="Sun Q."/>
            <person name="Ohkuma M."/>
        </authorList>
    </citation>
    <scope>NUCLEOTIDE SEQUENCE</scope>
    <source>
        <strain evidence="2">JCM 4477</strain>
    </source>
</reference>
<name>A0A919A5Z6_9ACTN</name>
<dbReference type="AlphaFoldDB" id="A0A919A5Z6"/>
<reference evidence="2" key="1">
    <citation type="journal article" date="2014" name="Int. J. Syst. Evol. Microbiol.">
        <title>Complete genome sequence of Corynebacterium casei LMG S-19264T (=DSM 44701T), isolated from a smear-ripened cheese.</title>
        <authorList>
            <consortium name="US DOE Joint Genome Institute (JGI-PGF)"/>
            <person name="Walter F."/>
            <person name="Albersmeier A."/>
            <person name="Kalinowski J."/>
            <person name="Ruckert C."/>
        </authorList>
    </citation>
    <scope>NUCLEOTIDE SEQUENCE</scope>
    <source>
        <strain evidence="2">JCM 4477</strain>
    </source>
</reference>
<evidence type="ECO:0000313" key="2">
    <source>
        <dbReference type="EMBL" id="GHE88827.1"/>
    </source>
</evidence>